<dbReference type="InterPro" id="IPR009057">
    <property type="entry name" value="Homeodomain-like_sf"/>
</dbReference>
<dbReference type="PRINTS" id="PR00455">
    <property type="entry name" value="HTHTETR"/>
</dbReference>
<keyword evidence="1" id="KW-0805">Transcription regulation</keyword>
<proteinExistence type="predicted"/>
<evidence type="ECO:0000256" key="3">
    <source>
        <dbReference type="ARBA" id="ARBA00023163"/>
    </source>
</evidence>
<dbReference type="InterPro" id="IPR041347">
    <property type="entry name" value="MftR_C"/>
</dbReference>
<dbReference type="Gene3D" id="1.10.357.10">
    <property type="entry name" value="Tetracycline Repressor, domain 2"/>
    <property type="match status" value="1"/>
</dbReference>
<evidence type="ECO:0000313" key="7">
    <source>
        <dbReference type="Proteomes" id="UP001601444"/>
    </source>
</evidence>
<organism evidence="6 7">
    <name type="scientific">Nocardia thailandica</name>
    <dbReference type="NCBI Taxonomy" id="257275"/>
    <lineage>
        <taxon>Bacteria</taxon>
        <taxon>Bacillati</taxon>
        <taxon>Actinomycetota</taxon>
        <taxon>Actinomycetes</taxon>
        <taxon>Mycobacteriales</taxon>
        <taxon>Nocardiaceae</taxon>
        <taxon>Nocardia</taxon>
    </lineage>
</organism>
<evidence type="ECO:0000256" key="2">
    <source>
        <dbReference type="ARBA" id="ARBA00023125"/>
    </source>
</evidence>
<keyword evidence="7" id="KW-1185">Reference proteome</keyword>
<evidence type="ECO:0000259" key="5">
    <source>
        <dbReference type="PROSITE" id="PS50977"/>
    </source>
</evidence>
<evidence type="ECO:0000256" key="4">
    <source>
        <dbReference type="PROSITE-ProRule" id="PRU00335"/>
    </source>
</evidence>
<comment type="caution">
    <text evidence="6">The sequence shown here is derived from an EMBL/GenBank/DDBJ whole genome shotgun (WGS) entry which is preliminary data.</text>
</comment>
<dbReference type="Pfam" id="PF17754">
    <property type="entry name" value="TetR_C_14"/>
    <property type="match status" value="1"/>
</dbReference>
<dbReference type="Proteomes" id="UP001601444">
    <property type="component" value="Unassembled WGS sequence"/>
</dbReference>
<dbReference type="PROSITE" id="PS50977">
    <property type="entry name" value="HTH_TETR_2"/>
    <property type="match status" value="1"/>
</dbReference>
<keyword evidence="3" id="KW-0804">Transcription</keyword>
<dbReference type="PANTHER" id="PTHR30055">
    <property type="entry name" value="HTH-TYPE TRANSCRIPTIONAL REGULATOR RUTR"/>
    <property type="match status" value="1"/>
</dbReference>
<name>A0ABW6PK20_9NOCA</name>
<dbReference type="RefSeq" id="WP_043648132.1">
    <property type="nucleotide sequence ID" value="NZ_JBIAMX010000003.1"/>
</dbReference>
<reference evidence="6 7" key="1">
    <citation type="submission" date="2024-10" db="EMBL/GenBank/DDBJ databases">
        <title>The Natural Products Discovery Center: Release of the First 8490 Sequenced Strains for Exploring Actinobacteria Biosynthetic Diversity.</title>
        <authorList>
            <person name="Kalkreuter E."/>
            <person name="Kautsar S.A."/>
            <person name="Yang D."/>
            <person name="Bader C.D."/>
            <person name="Teijaro C.N."/>
            <person name="Fluegel L."/>
            <person name="Davis C.M."/>
            <person name="Simpson J.R."/>
            <person name="Lauterbach L."/>
            <person name="Steele A.D."/>
            <person name="Gui C."/>
            <person name="Meng S."/>
            <person name="Li G."/>
            <person name="Viehrig K."/>
            <person name="Ye F."/>
            <person name="Su P."/>
            <person name="Kiefer A.F."/>
            <person name="Nichols A."/>
            <person name="Cepeda A.J."/>
            <person name="Yan W."/>
            <person name="Fan B."/>
            <person name="Jiang Y."/>
            <person name="Adhikari A."/>
            <person name="Zheng C.-J."/>
            <person name="Schuster L."/>
            <person name="Cowan T.M."/>
            <person name="Smanski M.J."/>
            <person name="Chevrette M.G."/>
            <person name="De Carvalho L.P.S."/>
            <person name="Shen B."/>
        </authorList>
    </citation>
    <scope>NUCLEOTIDE SEQUENCE [LARGE SCALE GENOMIC DNA]</scope>
    <source>
        <strain evidence="6 7">NPDC004045</strain>
    </source>
</reference>
<dbReference type="InterPro" id="IPR050109">
    <property type="entry name" value="HTH-type_TetR-like_transc_reg"/>
</dbReference>
<dbReference type="SUPFAM" id="SSF46689">
    <property type="entry name" value="Homeodomain-like"/>
    <property type="match status" value="1"/>
</dbReference>
<dbReference type="Gene3D" id="1.10.10.60">
    <property type="entry name" value="Homeodomain-like"/>
    <property type="match status" value="1"/>
</dbReference>
<feature type="DNA-binding region" description="H-T-H motif" evidence="4">
    <location>
        <begin position="36"/>
        <end position="55"/>
    </location>
</feature>
<accession>A0ABW6PK20</accession>
<protein>
    <submittedName>
        <fullName evidence="6">TetR family transcriptional regulator</fullName>
    </submittedName>
</protein>
<dbReference type="PANTHER" id="PTHR30055:SF238">
    <property type="entry name" value="MYCOFACTOCIN BIOSYNTHESIS TRANSCRIPTIONAL REGULATOR MFTR-RELATED"/>
    <property type="match status" value="1"/>
</dbReference>
<gene>
    <name evidence="6" type="ORF">ACFYTF_07705</name>
</gene>
<sequence>MSVEMSLRERKKERTRRVIRQEAFRLFGEQGYTETTVEQIAAAADVSPSTFFRYFPSKEQVVLADDVDPIMLEAIEAQPADLAPLDALCAAIETVFDRMPAEGLAFERARFDLIRAVPELRGALVREQERNIEIVAAALAARAGRAPADFEVRVVAGALVGALSAVVREIEFEPAVLTRVVRFLSAGMPLGPRE</sequence>
<dbReference type="EMBL" id="JBIAMX010000003">
    <property type="protein sequence ID" value="MFF0542708.1"/>
    <property type="molecule type" value="Genomic_DNA"/>
</dbReference>
<dbReference type="InterPro" id="IPR001647">
    <property type="entry name" value="HTH_TetR"/>
</dbReference>
<feature type="domain" description="HTH tetR-type" evidence="5">
    <location>
        <begin position="13"/>
        <end position="73"/>
    </location>
</feature>
<keyword evidence="2 4" id="KW-0238">DNA-binding</keyword>
<evidence type="ECO:0000256" key="1">
    <source>
        <dbReference type="ARBA" id="ARBA00023015"/>
    </source>
</evidence>
<dbReference type="Pfam" id="PF00440">
    <property type="entry name" value="TetR_N"/>
    <property type="match status" value="1"/>
</dbReference>
<evidence type="ECO:0000313" key="6">
    <source>
        <dbReference type="EMBL" id="MFF0542708.1"/>
    </source>
</evidence>